<proteinExistence type="predicted"/>
<gene>
    <name evidence="1" type="ORF">A3770_07p49820</name>
</gene>
<evidence type="ECO:0000313" key="2">
    <source>
        <dbReference type="Proteomes" id="UP000316726"/>
    </source>
</evidence>
<protein>
    <submittedName>
        <fullName evidence="1">Uncharacterized protein</fullName>
    </submittedName>
</protein>
<sequence>MATRVLVDGEKGVSSSSADVVEEETSVINSKSNAVSLFEEARKVGEAVGEGVEEFSKRYDFLSAFSGGMCVTGYCVMRGQDPWSALIITATATVTALVINELMEEPM</sequence>
<organism evidence="1 2">
    <name type="scientific">Chloropicon primus</name>
    <dbReference type="NCBI Taxonomy" id="1764295"/>
    <lineage>
        <taxon>Eukaryota</taxon>
        <taxon>Viridiplantae</taxon>
        <taxon>Chlorophyta</taxon>
        <taxon>Chloropicophyceae</taxon>
        <taxon>Chloropicales</taxon>
        <taxon>Chloropicaceae</taxon>
        <taxon>Chloropicon</taxon>
    </lineage>
</organism>
<evidence type="ECO:0000313" key="1">
    <source>
        <dbReference type="EMBL" id="QDZ22464.1"/>
    </source>
</evidence>
<dbReference type="AlphaFoldDB" id="A0A5B8MR31"/>
<keyword evidence="2" id="KW-1185">Reference proteome</keyword>
<accession>A0A5B8MR31</accession>
<dbReference type="EMBL" id="CP031040">
    <property type="protein sequence ID" value="QDZ22464.1"/>
    <property type="molecule type" value="Genomic_DNA"/>
</dbReference>
<reference evidence="1 2" key="1">
    <citation type="submission" date="2018-07" db="EMBL/GenBank/DDBJ databases">
        <title>The complete nuclear genome of the prasinophyte Chloropicon primus (CCMP1205).</title>
        <authorList>
            <person name="Pombert J.-F."/>
            <person name="Otis C."/>
            <person name="Turmel M."/>
            <person name="Lemieux C."/>
        </authorList>
    </citation>
    <scope>NUCLEOTIDE SEQUENCE [LARGE SCALE GENOMIC DNA]</scope>
    <source>
        <strain evidence="1 2">CCMP1205</strain>
    </source>
</reference>
<dbReference type="Proteomes" id="UP000316726">
    <property type="component" value="Chromosome 7"/>
</dbReference>
<name>A0A5B8MR31_9CHLO</name>